<dbReference type="Proteomes" id="UP000002058">
    <property type="component" value="Unassembled WGS sequence"/>
</dbReference>
<dbReference type="RefSeq" id="XP_002541698.1">
    <property type="nucleotide sequence ID" value="XM_002541652.1"/>
</dbReference>
<keyword evidence="2" id="KW-1185">Reference proteome</keyword>
<accession>C4JGW3</accession>
<dbReference type="InParanoid" id="C4JGW3"/>
<dbReference type="KEGG" id="ure:UREG_01214"/>
<dbReference type="HOGENOM" id="CLU_2560003_0_0_1"/>
<protein>
    <submittedName>
        <fullName evidence="1">Uncharacterized protein</fullName>
    </submittedName>
</protein>
<proteinExistence type="predicted"/>
<gene>
    <name evidence="1" type="ORF">UREG_01214</name>
</gene>
<dbReference type="AlphaFoldDB" id="C4JGW3"/>
<reference evidence="2" key="1">
    <citation type="journal article" date="2009" name="Genome Res.">
        <title>Comparative genomic analyses of the human fungal pathogens Coccidioides and their relatives.</title>
        <authorList>
            <person name="Sharpton T.J."/>
            <person name="Stajich J.E."/>
            <person name="Rounsley S.D."/>
            <person name="Gardner M.J."/>
            <person name="Wortman J.R."/>
            <person name="Jordar V.S."/>
            <person name="Maiti R."/>
            <person name="Kodira C.D."/>
            <person name="Neafsey D.E."/>
            <person name="Zeng Q."/>
            <person name="Hung C.-Y."/>
            <person name="McMahan C."/>
            <person name="Muszewska A."/>
            <person name="Grynberg M."/>
            <person name="Mandel M.A."/>
            <person name="Kellner E.M."/>
            <person name="Barker B.M."/>
            <person name="Galgiani J.N."/>
            <person name="Orbach M.J."/>
            <person name="Kirkland T.N."/>
            <person name="Cole G.T."/>
            <person name="Henn M.R."/>
            <person name="Birren B.W."/>
            <person name="Taylor J.W."/>
        </authorList>
    </citation>
    <scope>NUCLEOTIDE SEQUENCE [LARGE SCALE GENOMIC DNA]</scope>
    <source>
        <strain evidence="2">UAMH 1704</strain>
    </source>
</reference>
<evidence type="ECO:0000313" key="2">
    <source>
        <dbReference type="Proteomes" id="UP000002058"/>
    </source>
</evidence>
<organism evidence="1 2">
    <name type="scientific">Uncinocarpus reesii (strain UAMH 1704)</name>
    <dbReference type="NCBI Taxonomy" id="336963"/>
    <lineage>
        <taxon>Eukaryota</taxon>
        <taxon>Fungi</taxon>
        <taxon>Dikarya</taxon>
        <taxon>Ascomycota</taxon>
        <taxon>Pezizomycotina</taxon>
        <taxon>Eurotiomycetes</taxon>
        <taxon>Eurotiomycetidae</taxon>
        <taxon>Onygenales</taxon>
        <taxon>Onygenaceae</taxon>
        <taxon>Uncinocarpus</taxon>
    </lineage>
</organism>
<dbReference type="GeneID" id="8439898"/>
<dbReference type="VEuPathDB" id="FungiDB:UREG_01214"/>
<dbReference type="EMBL" id="CH476615">
    <property type="protein sequence ID" value="EEP76365.1"/>
    <property type="molecule type" value="Genomic_DNA"/>
</dbReference>
<name>C4JGW3_UNCRE</name>
<sequence>MAPAVSYHGGNHTQMTLGTIPLSIPKAQIAQGKLNDNPACFRKAKPTTCVDESTDQDYQTMFWRRQGKSYNALEVFLHSFVV</sequence>
<evidence type="ECO:0000313" key="1">
    <source>
        <dbReference type="EMBL" id="EEP76365.1"/>
    </source>
</evidence>